<dbReference type="AlphaFoldDB" id="A0A1L3ZYG9"/>
<dbReference type="Proteomes" id="UP000182063">
    <property type="component" value="Chromosome"/>
</dbReference>
<dbReference type="OrthoDB" id="8325534at2"/>
<dbReference type="EMBL" id="CP018221">
    <property type="protein sequence ID" value="API60660.1"/>
    <property type="molecule type" value="Genomic_DNA"/>
</dbReference>
<accession>A0A1L3ZYG9</accession>
<dbReference type="RefSeq" id="WP_072598318.1">
    <property type="nucleotide sequence ID" value="NZ_CP018221.1"/>
</dbReference>
<gene>
    <name evidence="1" type="ORF">BSL82_16305</name>
</gene>
<evidence type="ECO:0008006" key="3">
    <source>
        <dbReference type="Google" id="ProtNLM"/>
    </source>
</evidence>
<keyword evidence="2" id="KW-1185">Reference proteome</keyword>
<reference evidence="2" key="1">
    <citation type="submission" date="2016-11" db="EMBL/GenBank/DDBJ databases">
        <title>Complete Genome Sequence of alachlor-degrading Sphingomonas sp. strain JJ-A5.</title>
        <authorList>
            <person name="Lee H."/>
            <person name="Ka J.-O."/>
        </authorList>
    </citation>
    <scope>NUCLEOTIDE SEQUENCE [LARGE SCALE GENOMIC DNA]</scope>
    <source>
        <strain evidence="2">JJ-A5</strain>
    </source>
</reference>
<proteinExistence type="predicted"/>
<dbReference type="KEGG" id="sphj:BSL82_16305"/>
<sequence>MTAPAKRIAWFAKRYDPVMASIRLRLLGPMAYLRQSGLDVVTFSSGDCCRHLDAIILSKHFSEEAIAVAREMRIRGQPVIFDICDNIFEGKKRIDKQARLARLREVLSLSTHIVYSTPVLAAQLECHTSGLPISKWVIPDQIDMPQTGTAACLNPGERYELSRCALSSPPIPKHCIASGSARARAIWQAFHILMPRSSISDISHGTGR</sequence>
<evidence type="ECO:0000313" key="1">
    <source>
        <dbReference type="EMBL" id="API60660.1"/>
    </source>
</evidence>
<name>A0A1L3ZYG9_9SPHN</name>
<evidence type="ECO:0000313" key="2">
    <source>
        <dbReference type="Proteomes" id="UP000182063"/>
    </source>
</evidence>
<organism evidence="1 2">
    <name type="scientific">Tardibacter chloracetimidivorans</name>
    <dbReference type="NCBI Taxonomy" id="1921510"/>
    <lineage>
        <taxon>Bacteria</taxon>
        <taxon>Pseudomonadati</taxon>
        <taxon>Pseudomonadota</taxon>
        <taxon>Alphaproteobacteria</taxon>
        <taxon>Sphingomonadales</taxon>
        <taxon>Sphingomonadaceae</taxon>
        <taxon>Tardibacter</taxon>
    </lineage>
</organism>
<protein>
    <recommendedName>
        <fullName evidence="3">Glycosyltransferase subfamily 4-like N-terminal domain-containing protein</fullName>
    </recommendedName>
</protein>
<dbReference type="STRING" id="1921510.BSL82_16305"/>